<protein>
    <submittedName>
        <fullName evidence="1">Uncharacterized protein</fullName>
    </submittedName>
</protein>
<comment type="caution">
    <text evidence="1">The sequence shown here is derived from an EMBL/GenBank/DDBJ whole genome shotgun (WGS) entry which is preliminary data.</text>
</comment>
<name>A0AAV5JT73_9ROSI</name>
<reference evidence="1 2" key="1">
    <citation type="journal article" date="2021" name="Commun. Biol.">
        <title>The genome of Shorea leprosula (Dipterocarpaceae) highlights the ecological relevance of drought in aseasonal tropical rainforests.</title>
        <authorList>
            <person name="Ng K.K.S."/>
            <person name="Kobayashi M.J."/>
            <person name="Fawcett J.A."/>
            <person name="Hatakeyama M."/>
            <person name="Paape T."/>
            <person name="Ng C.H."/>
            <person name="Ang C.C."/>
            <person name="Tnah L.H."/>
            <person name="Lee C.T."/>
            <person name="Nishiyama T."/>
            <person name="Sese J."/>
            <person name="O'Brien M.J."/>
            <person name="Copetti D."/>
            <person name="Mohd Noor M.I."/>
            <person name="Ong R.C."/>
            <person name="Putra M."/>
            <person name="Sireger I.Z."/>
            <person name="Indrioko S."/>
            <person name="Kosugi Y."/>
            <person name="Izuno A."/>
            <person name="Isagi Y."/>
            <person name="Lee S.L."/>
            <person name="Shimizu K.K."/>
        </authorList>
    </citation>
    <scope>NUCLEOTIDE SEQUENCE [LARGE SCALE GENOMIC DNA]</scope>
    <source>
        <strain evidence="1">214</strain>
    </source>
</reference>
<sequence length="116" mass="13353">MPSFFSATSCSVLSARAFQSSSAFPFLPQNPRSLPSAFSKLLEFRCHRRSIKFKQNHEPIRTSYACVKLKETVEDIKQGKIRLDSWISSRIEGISRASSAVECKVRPRHRERPRLR</sequence>
<organism evidence="1 2">
    <name type="scientific">Rubroshorea leprosula</name>
    <dbReference type="NCBI Taxonomy" id="152421"/>
    <lineage>
        <taxon>Eukaryota</taxon>
        <taxon>Viridiplantae</taxon>
        <taxon>Streptophyta</taxon>
        <taxon>Embryophyta</taxon>
        <taxon>Tracheophyta</taxon>
        <taxon>Spermatophyta</taxon>
        <taxon>Magnoliopsida</taxon>
        <taxon>eudicotyledons</taxon>
        <taxon>Gunneridae</taxon>
        <taxon>Pentapetalae</taxon>
        <taxon>rosids</taxon>
        <taxon>malvids</taxon>
        <taxon>Malvales</taxon>
        <taxon>Dipterocarpaceae</taxon>
        <taxon>Rubroshorea</taxon>
    </lineage>
</organism>
<gene>
    <name evidence="1" type="ORF">SLEP1_g28255</name>
</gene>
<dbReference type="Proteomes" id="UP001054252">
    <property type="component" value="Unassembled WGS sequence"/>
</dbReference>
<dbReference type="EMBL" id="BPVZ01000049">
    <property type="protein sequence ID" value="GKV17794.1"/>
    <property type="molecule type" value="Genomic_DNA"/>
</dbReference>
<proteinExistence type="predicted"/>
<evidence type="ECO:0000313" key="2">
    <source>
        <dbReference type="Proteomes" id="UP001054252"/>
    </source>
</evidence>
<keyword evidence="2" id="KW-1185">Reference proteome</keyword>
<evidence type="ECO:0000313" key="1">
    <source>
        <dbReference type="EMBL" id="GKV17794.1"/>
    </source>
</evidence>
<accession>A0AAV5JT73</accession>
<dbReference type="AlphaFoldDB" id="A0AAV5JT73"/>